<dbReference type="Gene3D" id="4.10.900.10">
    <property type="entry name" value="TCF3-CBD (Catenin binding domain)"/>
    <property type="match status" value="1"/>
</dbReference>
<sequence length="109" mass="11744">MPTVSGSGEEVESQDEVKVFKYEGDEEESEKRSSENLTEDKSSLITETEENKSTHVPSSSFALASKSDGRLPETSSPFGLFGASAWGADRLGYLSPFAYAYTNGTSAMV</sequence>
<evidence type="ECO:0000313" key="4">
    <source>
        <dbReference type="Proteomes" id="UP001445076"/>
    </source>
</evidence>
<dbReference type="Pfam" id="PF08347">
    <property type="entry name" value="CTNNB1_binding"/>
    <property type="match status" value="1"/>
</dbReference>
<dbReference type="InterPro" id="IPR027397">
    <property type="entry name" value="Catenin-bd_sf"/>
</dbReference>
<name>A0AAW0XC12_CHEQU</name>
<gene>
    <name evidence="3" type="ORF">OTU49_004652</name>
</gene>
<keyword evidence="4" id="KW-1185">Reference proteome</keyword>
<evidence type="ECO:0000256" key="1">
    <source>
        <dbReference type="SAM" id="MobiDB-lite"/>
    </source>
</evidence>
<feature type="domain" description="CTNNB1 binding N-teminal" evidence="2">
    <location>
        <begin position="5"/>
        <end position="55"/>
    </location>
</feature>
<feature type="non-terminal residue" evidence="3">
    <location>
        <position position="109"/>
    </location>
</feature>
<organism evidence="3 4">
    <name type="scientific">Cherax quadricarinatus</name>
    <name type="common">Australian red claw crayfish</name>
    <dbReference type="NCBI Taxonomy" id="27406"/>
    <lineage>
        <taxon>Eukaryota</taxon>
        <taxon>Metazoa</taxon>
        <taxon>Ecdysozoa</taxon>
        <taxon>Arthropoda</taxon>
        <taxon>Crustacea</taxon>
        <taxon>Multicrustacea</taxon>
        <taxon>Malacostraca</taxon>
        <taxon>Eumalacostraca</taxon>
        <taxon>Eucarida</taxon>
        <taxon>Decapoda</taxon>
        <taxon>Pleocyemata</taxon>
        <taxon>Astacidea</taxon>
        <taxon>Parastacoidea</taxon>
        <taxon>Parastacidae</taxon>
        <taxon>Cherax</taxon>
    </lineage>
</organism>
<evidence type="ECO:0000259" key="2">
    <source>
        <dbReference type="Pfam" id="PF08347"/>
    </source>
</evidence>
<proteinExistence type="predicted"/>
<dbReference type="InterPro" id="IPR013558">
    <property type="entry name" value="CTNNB1-bd_N"/>
</dbReference>
<evidence type="ECO:0000313" key="3">
    <source>
        <dbReference type="EMBL" id="KAK8736806.1"/>
    </source>
</evidence>
<dbReference type="GO" id="GO:0009887">
    <property type="term" value="P:animal organ morphogenesis"/>
    <property type="evidence" value="ECO:0007669"/>
    <property type="project" value="UniProtKB-ARBA"/>
</dbReference>
<dbReference type="EMBL" id="JARKIK010000043">
    <property type="protein sequence ID" value="KAK8736806.1"/>
    <property type="molecule type" value="Genomic_DNA"/>
</dbReference>
<dbReference type="AlphaFoldDB" id="A0AAW0XC12"/>
<dbReference type="Proteomes" id="UP001445076">
    <property type="component" value="Unassembled WGS sequence"/>
</dbReference>
<feature type="region of interest" description="Disordered" evidence="1">
    <location>
        <begin position="1"/>
        <end position="74"/>
    </location>
</feature>
<feature type="compositionally biased region" description="Basic and acidic residues" evidence="1">
    <location>
        <begin position="15"/>
        <end position="42"/>
    </location>
</feature>
<comment type="caution">
    <text evidence="3">The sequence shown here is derived from an EMBL/GenBank/DDBJ whole genome shotgun (WGS) entry which is preliminary data.</text>
</comment>
<protein>
    <recommendedName>
        <fullName evidence="2">CTNNB1 binding N-teminal domain-containing protein</fullName>
    </recommendedName>
</protein>
<reference evidence="3 4" key="1">
    <citation type="journal article" date="2024" name="BMC Genomics">
        <title>Genome assembly of redclaw crayfish (Cherax quadricarinatus) provides insights into its immune adaptation and hypoxia tolerance.</title>
        <authorList>
            <person name="Liu Z."/>
            <person name="Zheng J."/>
            <person name="Li H."/>
            <person name="Fang K."/>
            <person name="Wang S."/>
            <person name="He J."/>
            <person name="Zhou D."/>
            <person name="Weng S."/>
            <person name="Chi M."/>
            <person name="Gu Z."/>
            <person name="He J."/>
            <person name="Li F."/>
            <person name="Wang M."/>
        </authorList>
    </citation>
    <scope>NUCLEOTIDE SEQUENCE [LARGE SCALE GENOMIC DNA]</scope>
    <source>
        <strain evidence="3">ZL_2023a</strain>
    </source>
</reference>
<accession>A0AAW0XC12</accession>